<dbReference type="Pfam" id="PF02736">
    <property type="entry name" value="Myosin_N"/>
    <property type="match status" value="1"/>
</dbReference>
<dbReference type="SUPFAM" id="SSF57997">
    <property type="entry name" value="Tropomyosin"/>
    <property type="match status" value="1"/>
</dbReference>
<dbReference type="GO" id="GO:0051015">
    <property type="term" value="F:actin filament binding"/>
    <property type="evidence" value="ECO:0007669"/>
    <property type="project" value="InterPro"/>
</dbReference>
<evidence type="ECO:0000256" key="2">
    <source>
        <dbReference type="ARBA" id="ARBA00008314"/>
    </source>
</evidence>
<feature type="binding site" evidence="13">
    <location>
        <begin position="181"/>
        <end position="188"/>
    </location>
    <ligand>
        <name>ATP</name>
        <dbReference type="ChEBI" id="CHEBI:30616"/>
    </ligand>
</feature>
<dbReference type="Pfam" id="PF00063">
    <property type="entry name" value="Myosin_head"/>
    <property type="match status" value="1"/>
</dbReference>
<evidence type="ECO:0000256" key="4">
    <source>
        <dbReference type="ARBA" id="ARBA00022481"/>
    </source>
</evidence>
<keyword evidence="5" id="KW-0963">Cytoplasm</keyword>
<dbReference type="Gene3D" id="1.20.5.4820">
    <property type="match status" value="1"/>
</dbReference>
<dbReference type="Proteomes" id="UP000694385">
    <property type="component" value="Unassembled WGS sequence"/>
</dbReference>
<evidence type="ECO:0000256" key="1">
    <source>
        <dbReference type="ARBA" id="ARBA00004657"/>
    </source>
</evidence>
<dbReference type="GO" id="GO:0016460">
    <property type="term" value="C:myosin II complex"/>
    <property type="evidence" value="ECO:0007669"/>
    <property type="project" value="TreeGrafter"/>
</dbReference>
<keyword evidence="4" id="KW-0488">Methylation</keyword>
<keyword evidence="3" id="KW-0787">Thick filament</keyword>
<dbReference type="FunFam" id="1.10.10.820:FF:000001">
    <property type="entry name" value="Myosin heavy chain"/>
    <property type="match status" value="1"/>
</dbReference>
<keyword evidence="12 13" id="KW-0009">Actin-binding</keyword>
<dbReference type="Gene3D" id="2.30.30.360">
    <property type="entry name" value="Myosin S1 fragment, N-terminal"/>
    <property type="match status" value="1"/>
</dbReference>
<evidence type="ECO:0000256" key="14">
    <source>
        <dbReference type="SAM" id="MobiDB-lite"/>
    </source>
</evidence>
<evidence type="ECO:0000256" key="13">
    <source>
        <dbReference type="PROSITE-ProRule" id="PRU00782"/>
    </source>
</evidence>
<protein>
    <submittedName>
        <fullName evidence="17">Myosin, heavy polypeptide 8, skeletal muscle, perinatal</fullName>
    </submittedName>
</protein>
<feature type="compositionally biased region" description="Basic and acidic residues" evidence="14">
    <location>
        <begin position="1064"/>
        <end position="1092"/>
    </location>
</feature>
<dbReference type="FunFam" id="1.20.5.370:FF:000002">
    <property type="entry name" value="Myosin heavy chain"/>
    <property type="match status" value="1"/>
</dbReference>
<evidence type="ECO:0000259" key="16">
    <source>
        <dbReference type="PROSITE" id="PS51844"/>
    </source>
</evidence>
<dbReference type="GO" id="GO:0030016">
    <property type="term" value="C:myofibril"/>
    <property type="evidence" value="ECO:0007669"/>
    <property type="project" value="UniProtKB-SubCell"/>
</dbReference>
<keyword evidence="8" id="KW-0175">Coiled coil</keyword>
<gene>
    <name evidence="17" type="primary">LOC101615178</name>
</gene>
<proteinExistence type="inferred from homology"/>
<feature type="compositionally biased region" description="Basic and acidic residues" evidence="14">
    <location>
        <begin position="1253"/>
        <end position="1265"/>
    </location>
</feature>
<evidence type="ECO:0000256" key="12">
    <source>
        <dbReference type="ARBA" id="ARBA00023203"/>
    </source>
</evidence>
<keyword evidence="6 13" id="KW-0547">Nucleotide-binding</keyword>
<dbReference type="InterPro" id="IPR036961">
    <property type="entry name" value="Kinesin_motor_dom_sf"/>
</dbReference>
<keyword evidence="18" id="KW-1185">Reference proteome</keyword>
<sequence length="1874" mass="215475">MSSSSDAEMAVFGEAAPYLRKSEKERIEAQNKPFDAKTSVFVAEPKESYVKSIIQSREGGKVTVKTEGGATLTVKDDQVFPMNPPKYDKIEDMAMMTHLHEPGVLYNLKERYAAWMIYTYSGLFCVTVNPYKWLPVYNPEVVAAYRGKKRQEAPPHIFSISDNMVLVYFTDRENQSILITGESGAGKTVNTKRVIQYFATIAVTGDKKKEESGKMQGTLEDQIISANPLLEAFGNAKTVRNDNSSRFGKFIRIHFGTTGKLASADIETYLLEKSRVTFQLKAERSYHIFYQITSNKKPDLIEMLLITTNPYDYAFVSQGEITVPSIDDQEELMATDSAIDILGFTSEEKVSIYKLTGAVMHYGNMKFKQKQREEQAEPDGTEVADKAAYLQSLNSADLLKALCYPRVKVGNEYVTKGQTVQQVYNSVGALAKAVYEKMFLWMVTRINQQLDTKQPRQYFIGVLDIAGFEIFDFNSLEQLCINFTNEKLQQFFNHHMFVLEQEEYKKEGIEWTFIDFGMDLAACIELIEKPLGIFSILEEECMFPKATDTSFKNKLYDQHLGKSNNFQKPKVVKGKAEAHFSLIHYAGTVDYNIAGWLDKNKDPLNDTVVGLYQKSAMKTLASLFSTYASVEADGSAKKGAKKKGSSFQTVSALFRENLNKLMTNLRSTHPHFVRCIIPNETKTPGAMEHELVLHQLRCNGVLEGIRICRKGFPSRILYGDFKQSRYKVLNASAIPEGQFIDSKKASEKLLASIDIDHTQYKFGHTKVFFKAGLLGLLEEMRDEKLAQIITRTQAVCRGFLMRVEYQKMLQRREALFCIQYNVRAFMNVKHWPWMKLFFKIKPLLKSAETEKEMATMKEEFQKTKDELAKSEAKRKELEEKMVTLLKEKNDLQLQVQSEADSLADAEERCEQLIKNKIQLEAKIKEVTERAEDEEEINAELTAKKRKLEDECSELKKDIDDLELTLAKVEKEKHLEGSLEQEKKLRMDLERAKRKLEGDLKLAQESTMDIENDKQQLDEKLKKKEFEISNLISKIEDEQAVEVQLQKKIKELQARIEELEEEIEAERASRAKAEKQRSDLSRELEEISERLEEAGGATSAQVELNKKREAEFQKLRRDLEEATLQHEATAAALRKKHADSVAELGEQIDNLQRVKQKLEKEKSELKMEIDDLSSNAEAISKAKGNLEKMCRTLEDQVSELRSREEEQQRLVSELTAQRARLQTEAGEYSRQLDEKDALVSQLSRSKQASTQQMEELKRQLEEETKAKNALAHALQSSRHDCDLLREQYEEEQEGKAELQRALSKANSEVAQWRTKYETDAIQRTEELEEAKKKLAQRLQDAEEHVEAVNAKCASLEKTKQRLQNEVEDLMLDVERSNAACAALDKKQRNFDKVLSEWKQKYEETQAELEASQKESRSLSTELFKVKNAYEESLDQLETLKRENKNLQQEISDLTEQIAEGGKQIHELEKIKKQVEQEKCDIQAALEEAEASLEHEEGKILRIQLELNQVKSEVDRKIAEKDEEIDQLKRNHVRVVETMQSTLDAEIRSRNDALRVKKKMEGDLNEMEIQLNHANRLAAESLRNYRNTQGILKDTQLHLDDALRGQEDLKEQLAIVERRANLLQAEVEELRATLEQTERARKLAEQELLDASERVQLLHTQNTSLINTKKKLENDVSQLQSEVEEVIQESRNAEEKAKKAITDAAMMAEELKKEQDTSAHLERMKKNMEQTVKDLQLRLDEAEQLALKGGKKQIQKLEARVRELEGEVENEQKRNAEAVKGLRKHERRVKELTYQTEEDRKNVLRLQDLVDKLQAKVKSYKRQAEEAEEQSNANLAKFRKLQHELEEAEERADIAESQVNKLRVKSREVHTKLSAE</sequence>
<dbReference type="GO" id="GO:0016887">
    <property type="term" value="F:ATP hydrolysis activity"/>
    <property type="evidence" value="ECO:0007669"/>
    <property type="project" value="Ensembl"/>
</dbReference>
<dbReference type="FunFam" id="1.20.5.370:FF:000003">
    <property type="entry name" value="Myosin heavy chain"/>
    <property type="match status" value="1"/>
</dbReference>
<evidence type="ECO:0000256" key="9">
    <source>
        <dbReference type="ARBA" id="ARBA00023123"/>
    </source>
</evidence>
<dbReference type="FunFam" id="2.30.30.360:FF:000001">
    <property type="entry name" value="Myosin heavy chain"/>
    <property type="match status" value="1"/>
</dbReference>
<comment type="similarity">
    <text evidence="2 13">Belongs to the TRAFAC class myosin-kinesin ATPase superfamily. Myosin family.</text>
</comment>
<dbReference type="Gene3D" id="6.10.250.2420">
    <property type="match status" value="1"/>
</dbReference>
<dbReference type="SMART" id="SM00242">
    <property type="entry name" value="MYSc"/>
    <property type="match status" value="1"/>
</dbReference>
<evidence type="ECO:0000256" key="3">
    <source>
        <dbReference type="ARBA" id="ARBA00022433"/>
    </source>
</evidence>
<dbReference type="GO" id="GO:0003009">
    <property type="term" value="P:skeletal muscle contraction"/>
    <property type="evidence" value="ECO:0007669"/>
    <property type="project" value="Ensembl"/>
</dbReference>
<dbReference type="GO" id="GO:0046034">
    <property type="term" value="P:ATP metabolic process"/>
    <property type="evidence" value="ECO:0007669"/>
    <property type="project" value="Ensembl"/>
</dbReference>
<dbReference type="FunFam" id="1.20.5.370:FF:000001">
    <property type="entry name" value="Myosin heavy chain"/>
    <property type="match status" value="1"/>
</dbReference>
<dbReference type="FunFam" id="1.20.5.340:FF:000003">
    <property type="entry name" value="Myosin heavy chain"/>
    <property type="match status" value="1"/>
</dbReference>
<evidence type="ECO:0000313" key="17">
    <source>
        <dbReference type="Ensembl" id="ENSJJAP00000005282.1"/>
    </source>
</evidence>
<dbReference type="PROSITE" id="PS51844">
    <property type="entry name" value="SH3_LIKE"/>
    <property type="match status" value="1"/>
</dbReference>
<dbReference type="FunFam" id="3.40.850.10:FF:000024">
    <property type="entry name" value="Myosin heavy chain, isoform J"/>
    <property type="match status" value="1"/>
</dbReference>
<dbReference type="GeneTree" id="ENSGT00940000161785"/>
<organism evidence="17 18">
    <name type="scientific">Jaculus jaculus</name>
    <name type="common">Lesser Egyptian jerboa</name>
    <dbReference type="NCBI Taxonomy" id="51337"/>
    <lineage>
        <taxon>Eukaryota</taxon>
        <taxon>Metazoa</taxon>
        <taxon>Chordata</taxon>
        <taxon>Craniata</taxon>
        <taxon>Vertebrata</taxon>
        <taxon>Euteleostomi</taxon>
        <taxon>Mammalia</taxon>
        <taxon>Eutheria</taxon>
        <taxon>Euarchontoglires</taxon>
        <taxon>Glires</taxon>
        <taxon>Rodentia</taxon>
        <taxon>Myomorpha</taxon>
        <taxon>Dipodoidea</taxon>
        <taxon>Dipodidae</taxon>
        <taxon>Dipodinae</taxon>
        <taxon>Jaculus</taxon>
    </lineage>
</organism>
<comment type="subcellular location">
    <subcellularLocation>
        <location evidence="1">Cytoplasm</location>
        <location evidence="1">Myofibril</location>
    </subcellularLocation>
</comment>
<dbReference type="InterPro" id="IPR001609">
    <property type="entry name" value="Myosin_head_motor_dom-like"/>
</dbReference>
<feature type="compositionally biased region" description="Polar residues" evidence="14">
    <location>
        <begin position="1239"/>
        <end position="1252"/>
    </location>
</feature>
<dbReference type="GO" id="GO:0030049">
    <property type="term" value="P:muscle filament sliding"/>
    <property type="evidence" value="ECO:0007669"/>
    <property type="project" value="Ensembl"/>
</dbReference>
<dbReference type="InterPro" id="IPR014751">
    <property type="entry name" value="XRCC4-like_C"/>
</dbReference>
<dbReference type="FunFam" id="1.20.5.340:FF:000004">
    <property type="entry name" value="Myosin heavy chain"/>
    <property type="match status" value="1"/>
</dbReference>
<dbReference type="Gene3D" id="1.20.5.370">
    <property type="match status" value="4"/>
</dbReference>
<reference evidence="17" key="2">
    <citation type="submission" date="2025-09" db="UniProtKB">
        <authorList>
            <consortium name="Ensembl"/>
        </authorList>
    </citation>
    <scope>IDENTIFICATION</scope>
</reference>
<evidence type="ECO:0000256" key="7">
    <source>
        <dbReference type="ARBA" id="ARBA00022840"/>
    </source>
</evidence>
<dbReference type="GO" id="GO:0032982">
    <property type="term" value="C:myosin filament"/>
    <property type="evidence" value="ECO:0007669"/>
    <property type="project" value="UniProtKB-KW"/>
</dbReference>
<keyword evidence="7 13" id="KW-0067">ATP-binding</keyword>
<dbReference type="FunFam" id="1.20.58.530:FF:000001">
    <property type="entry name" value="Myosin heavy chain"/>
    <property type="match status" value="1"/>
</dbReference>
<dbReference type="SUPFAM" id="SSF52540">
    <property type="entry name" value="P-loop containing nucleoside triphosphate hydrolases"/>
    <property type="match status" value="1"/>
</dbReference>
<dbReference type="PRINTS" id="PR00193">
    <property type="entry name" value="MYOSINHEAVY"/>
</dbReference>
<dbReference type="PROSITE" id="PS50096">
    <property type="entry name" value="IQ"/>
    <property type="match status" value="1"/>
</dbReference>
<dbReference type="InterPro" id="IPR008989">
    <property type="entry name" value="Myosin_S1_N"/>
</dbReference>
<dbReference type="GO" id="GO:0000146">
    <property type="term" value="F:microfilament motor activity"/>
    <property type="evidence" value="ECO:0007669"/>
    <property type="project" value="Ensembl"/>
</dbReference>
<reference evidence="17" key="1">
    <citation type="submission" date="2025-08" db="UniProtKB">
        <authorList>
            <consortium name="Ensembl"/>
        </authorList>
    </citation>
    <scope>IDENTIFICATION</scope>
</reference>
<dbReference type="Pfam" id="PF01576">
    <property type="entry name" value="Myosin_tail_1"/>
    <property type="match status" value="1"/>
</dbReference>
<dbReference type="InterPro" id="IPR027417">
    <property type="entry name" value="P-loop_NTPase"/>
</dbReference>
<keyword evidence="9 13" id="KW-0518">Myosin</keyword>
<dbReference type="Gene3D" id="3.40.850.10">
    <property type="entry name" value="Kinesin motor domain"/>
    <property type="match status" value="1"/>
</dbReference>
<dbReference type="PANTHER" id="PTHR45615">
    <property type="entry name" value="MYOSIN HEAVY CHAIN, NON-MUSCLE"/>
    <property type="match status" value="1"/>
</dbReference>
<keyword evidence="10 13" id="KW-0505">Motor protein</keyword>
<dbReference type="PROSITE" id="PS51456">
    <property type="entry name" value="MYOSIN_MOTOR"/>
    <property type="match status" value="1"/>
</dbReference>
<dbReference type="FunFam" id="1.20.5.370:FF:000008">
    <property type="entry name" value="Myosin heavy chain"/>
    <property type="match status" value="1"/>
</dbReference>
<dbReference type="Gene3D" id="1.20.58.530">
    <property type="match status" value="1"/>
</dbReference>
<dbReference type="Gene3D" id="1.20.5.340">
    <property type="match status" value="4"/>
</dbReference>
<dbReference type="SUPFAM" id="SSF90257">
    <property type="entry name" value="Myosin rod fragments"/>
    <property type="match status" value="4"/>
</dbReference>
<feature type="domain" description="Myosin N-terminal SH3-like" evidence="16">
    <location>
        <begin position="35"/>
        <end position="84"/>
    </location>
</feature>
<dbReference type="GO" id="GO:0005524">
    <property type="term" value="F:ATP binding"/>
    <property type="evidence" value="ECO:0007669"/>
    <property type="project" value="UniProtKB-UniRule"/>
</dbReference>
<dbReference type="FunFam" id="1.20.120.720:FF:000001">
    <property type="entry name" value="Myosin heavy chain, muscle"/>
    <property type="match status" value="1"/>
</dbReference>
<accession>A0A8C5K4Q6</accession>
<dbReference type="InterPro" id="IPR002928">
    <property type="entry name" value="Myosin_tail"/>
</dbReference>
<dbReference type="FunFam" id="1.20.5.340:FF:000013">
    <property type="entry name" value="Myosin heavy chain"/>
    <property type="match status" value="1"/>
</dbReference>
<evidence type="ECO:0000256" key="5">
    <source>
        <dbReference type="ARBA" id="ARBA00022490"/>
    </source>
</evidence>
<evidence type="ECO:0000313" key="18">
    <source>
        <dbReference type="Proteomes" id="UP000694385"/>
    </source>
</evidence>
<feature type="region of interest" description="Disordered" evidence="14">
    <location>
        <begin position="1238"/>
        <end position="1274"/>
    </location>
</feature>
<dbReference type="Gene3D" id="1.10.10.820">
    <property type="match status" value="1"/>
</dbReference>
<dbReference type="Gene3D" id="1.20.120.720">
    <property type="entry name" value="Myosin VI head, motor domain, U50 subdomain"/>
    <property type="match status" value="1"/>
</dbReference>
<dbReference type="PANTHER" id="PTHR45615:SF35">
    <property type="entry name" value="MYOSIN-8"/>
    <property type="match status" value="1"/>
</dbReference>
<feature type="region of interest" description="Disordered" evidence="14">
    <location>
        <begin position="1062"/>
        <end position="1104"/>
    </location>
</feature>
<dbReference type="FunFam" id="1.20.5.370:FF:000007">
    <property type="entry name" value="Myosin heavy chain"/>
    <property type="match status" value="1"/>
</dbReference>
<dbReference type="InterPro" id="IPR004009">
    <property type="entry name" value="SH3_Myosin"/>
</dbReference>
<dbReference type="Ensembl" id="ENSJJAT00000011625.1">
    <property type="protein sequence ID" value="ENSJJAP00000005282.1"/>
    <property type="gene ID" value="ENSJJAG00000010170.1"/>
</dbReference>
<name>A0A8C5K4Q6_JACJA</name>
<evidence type="ECO:0000256" key="11">
    <source>
        <dbReference type="ARBA" id="ARBA00023179"/>
    </source>
</evidence>
<evidence type="ECO:0000256" key="10">
    <source>
        <dbReference type="ARBA" id="ARBA00023175"/>
    </source>
</evidence>
<evidence type="ECO:0000256" key="8">
    <source>
        <dbReference type="ARBA" id="ARBA00023054"/>
    </source>
</evidence>
<feature type="domain" description="Myosin motor" evidence="15">
    <location>
        <begin position="88"/>
        <end position="782"/>
    </location>
</feature>
<keyword evidence="11" id="KW-0514">Muscle protein</keyword>
<dbReference type="OMA" id="NITHVHT"/>
<evidence type="ECO:0000259" key="15">
    <source>
        <dbReference type="PROSITE" id="PS51456"/>
    </source>
</evidence>
<feature type="region of interest" description="Actin-binding" evidence="13">
    <location>
        <begin position="658"/>
        <end position="680"/>
    </location>
</feature>
<dbReference type="FunFam" id="1.20.5.4820:FF:000001">
    <property type="entry name" value="Myosin heavy chain"/>
    <property type="match status" value="1"/>
</dbReference>
<evidence type="ECO:0000256" key="6">
    <source>
        <dbReference type="ARBA" id="ARBA00022741"/>
    </source>
</evidence>
<dbReference type="FunFam" id="1.20.5.340:FF:000006">
    <property type="entry name" value="Myosin heavy chain"/>
    <property type="match status" value="1"/>
</dbReference>